<keyword evidence="2" id="KW-0805">Transcription regulation</keyword>
<evidence type="ECO:0000313" key="5">
    <source>
        <dbReference type="EMBL" id="XBO36693.1"/>
    </source>
</evidence>
<dbReference type="Gene3D" id="2.30.30.30">
    <property type="match status" value="1"/>
</dbReference>
<keyword evidence="1" id="KW-0889">Transcription antitermination</keyword>
<dbReference type="PANTHER" id="PTHR30265">
    <property type="entry name" value="RHO-INTERACTING TRANSCRIPTION TERMINATION FACTOR NUSG"/>
    <property type="match status" value="1"/>
</dbReference>
<dbReference type="Gene3D" id="3.30.70.940">
    <property type="entry name" value="NusG, N-terminal domain"/>
    <property type="match status" value="1"/>
</dbReference>
<dbReference type="InterPro" id="IPR008991">
    <property type="entry name" value="Translation_prot_SH3-like_sf"/>
</dbReference>
<organism evidence="5">
    <name type="scientific">Alsobacter sp. KACC 23698</name>
    <dbReference type="NCBI Taxonomy" id="3149229"/>
    <lineage>
        <taxon>Bacteria</taxon>
        <taxon>Pseudomonadati</taxon>
        <taxon>Pseudomonadota</taxon>
        <taxon>Alphaproteobacteria</taxon>
        <taxon>Hyphomicrobiales</taxon>
        <taxon>Alsobacteraceae</taxon>
        <taxon>Alsobacter</taxon>
    </lineage>
</organism>
<dbReference type="RefSeq" id="WP_406853507.1">
    <property type="nucleotide sequence ID" value="NZ_CP157484.1"/>
</dbReference>
<dbReference type="InterPro" id="IPR036735">
    <property type="entry name" value="NGN_dom_sf"/>
</dbReference>
<evidence type="ECO:0000256" key="4">
    <source>
        <dbReference type="SAM" id="MobiDB-lite"/>
    </source>
</evidence>
<dbReference type="GO" id="GO:0031564">
    <property type="term" value="P:transcription antitermination"/>
    <property type="evidence" value="ECO:0007669"/>
    <property type="project" value="UniProtKB-KW"/>
</dbReference>
<protein>
    <recommendedName>
        <fullName evidence="6">NusG-like N-terminal domain-containing protein</fullName>
    </recommendedName>
</protein>
<dbReference type="SUPFAM" id="SSF82679">
    <property type="entry name" value="N-utilization substance G protein NusG, N-terminal domain"/>
    <property type="match status" value="1"/>
</dbReference>
<name>A0AAU7J8V0_9HYPH</name>
<proteinExistence type="predicted"/>
<evidence type="ECO:0000256" key="1">
    <source>
        <dbReference type="ARBA" id="ARBA00022814"/>
    </source>
</evidence>
<evidence type="ECO:0008006" key="6">
    <source>
        <dbReference type="Google" id="ProtNLM"/>
    </source>
</evidence>
<dbReference type="CDD" id="cd06091">
    <property type="entry name" value="KOW_NusG"/>
    <property type="match status" value="1"/>
</dbReference>
<feature type="region of interest" description="Disordered" evidence="4">
    <location>
        <begin position="189"/>
        <end position="208"/>
    </location>
</feature>
<evidence type="ECO:0000256" key="2">
    <source>
        <dbReference type="ARBA" id="ARBA00023015"/>
    </source>
</evidence>
<sequence length="259" mass="28860">MVIPKLNFTDASAPAVAADQDQGFEQVTRWHIVQVTARQEQRVCDDLRLAGFLPYCPMEVVWRKPRSHESKKRLQALSERRSLALEAAGRIRDPMAQRRALAAIVRSLPRVSSMLGRNPAVEDRRPYLPGYLFLGLLPGQESRLTDVKPIDWRKGGGFDGVIDLVRASGAAVQIHESIVLKLKEREDAGELSGSKKDKDTRKATAFREGQDVRITDGPLARFDAQVERCAPNDRVQILISLFGRPTRAILEASQLEAAS</sequence>
<dbReference type="InterPro" id="IPR014722">
    <property type="entry name" value="Rib_uL2_dom2"/>
</dbReference>
<feature type="compositionally biased region" description="Basic and acidic residues" evidence="4">
    <location>
        <begin position="189"/>
        <end position="202"/>
    </location>
</feature>
<reference evidence="5" key="1">
    <citation type="submission" date="2024-05" db="EMBL/GenBank/DDBJ databases">
        <authorList>
            <person name="Kim S."/>
            <person name="Heo J."/>
            <person name="Choi H."/>
            <person name="Choi Y."/>
            <person name="Kwon S.-W."/>
            <person name="Kim Y."/>
        </authorList>
    </citation>
    <scope>NUCLEOTIDE SEQUENCE</scope>
    <source>
        <strain evidence="5">KACC 23698</strain>
    </source>
</reference>
<dbReference type="InterPro" id="IPR043425">
    <property type="entry name" value="NusG-like"/>
</dbReference>
<dbReference type="GO" id="GO:0006354">
    <property type="term" value="P:DNA-templated transcription elongation"/>
    <property type="evidence" value="ECO:0007669"/>
    <property type="project" value="InterPro"/>
</dbReference>
<accession>A0AAU7J8V0</accession>
<dbReference type="AlphaFoldDB" id="A0AAU7J8V0"/>
<dbReference type="SUPFAM" id="SSF50104">
    <property type="entry name" value="Translation proteins SH3-like domain"/>
    <property type="match status" value="1"/>
</dbReference>
<gene>
    <name evidence="5" type="ORF">ABEG18_13120</name>
</gene>
<dbReference type="GO" id="GO:0005829">
    <property type="term" value="C:cytosol"/>
    <property type="evidence" value="ECO:0007669"/>
    <property type="project" value="TreeGrafter"/>
</dbReference>
<keyword evidence="3" id="KW-0804">Transcription</keyword>
<dbReference type="EMBL" id="CP157484">
    <property type="protein sequence ID" value="XBO36693.1"/>
    <property type="molecule type" value="Genomic_DNA"/>
</dbReference>
<evidence type="ECO:0000256" key="3">
    <source>
        <dbReference type="ARBA" id="ARBA00023163"/>
    </source>
</evidence>
<dbReference type="PANTHER" id="PTHR30265:SF7">
    <property type="entry name" value="TRANSCRIPTION ANTITERMINATION PROTEIN RFAH"/>
    <property type="match status" value="1"/>
</dbReference>